<dbReference type="Pfam" id="PF01850">
    <property type="entry name" value="PIN"/>
    <property type="match status" value="1"/>
</dbReference>
<dbReference type="RefSeq" id="WP_203013911.1">
    <property type="nucleotide sequence ID" value="NZ_CP032405.1"/>
</dbReference>
<feature type="domain" description="PIN" evidence="6">
    <location>
        <begin position="2"/>
        <end position="138"/>
    </location>
</feature>
<sequence length="141" mass="15246">MIFIDASVAVAIITREDDADALMDRLEKEGGPFYVSAVMKLETSLSVARRLAGPGNPATADMVATARRLVDQFITDLEARDVPIADDVANYALDAAQRFGKIVNHAARLNMGDCFAHACATASQTRVAYKGDDFLHTDIGW</sequence>
<dbReference type="Proteomes" id="UP000596351">
    <property type="component" value="Chromosome"/>
</dbReference>
<protein>
    <recommendedName>
        <fullName evidence="5">Ribonuclease VapC</fullName>
        <shortName evidence="5">RNase VapC</shortName>
        <ecNumber evidence="5">3.1.-.-</ecNumber>
    </recommendedName>
    <alternativeName>
        <fullName evidence="5">Toxin VapC</fullName>
    </alternativeName>
</protein>
<dbReference type="Gene3D" id="3.40.50.1010">
    <property type="entry name" value="5'-nuclease"/>
    <property type="match status" value="1"/>
</dbReference>
<feature type="binding site" evidence="5">
    <location>
        <position position="5"/>
    </location>
    <ligand>
        <name>Mg(2+)</name>
        <dbReference type="ChEBI" id="CHEBI:18420"/>
    </ligand>
</feature>
<evidence type="ECO:0000256" key="1">
    <source>
        <dbReference type="ARBA" id="ARBA00022649"/>
    </source>
</evidence>
<feature type="binding site" evidence="5">
    <location>
        <position position="113"/>
    </location>
    <ligand>
        <name>Mg(2+)</name>
        <dbReference type="ChEBI" id="CHEBI:18420"/>
    </ligand>
</feature>
<evidence type="ECO:0000256" key="2">
    <source>
        <dbReference type="ARBA" id="ARBA00022722"/>
    </source>
</evidence>
<dbReference type="InterPro" id="IPR022907">
    <property type="entry name" value="VapC_family"/>
</dbReference>
<dbReference type="InterPro" id="IPR002716">
    <property type="entry name" value="PIN_dom"/>
</dbReference>
<evidence type="ECO:0000313" key="8">
    <source>
        <dbReference type="Proteomes" id="UP000596351"/>
    </source>
</evidence>
<dbReference type="CDD" id="cd09871">
    <property type="entry name" value="PIN_MtVapC28-VapC30-like"/>
    <property type="match status" value="1"/>
</dbReference>
<evidence type="ECO:0000256" key="4">
    <source>
        <dbReference type="ARBA" id="ARBA00022801"/>
    </source>
</evidence>
<dbReference type="EMBL" id="CP032405">
    <property type="protein sequence ID" value="QRF52334.1"/>
    <property type="molecule type" value="Genomic_DNA"/>
</dbReference>
<reference evidence="7 8" key="1">
    <citation type="submission" date="2018-09" db="EMBL/GenBank/DDBJ databases">
        <title>Rhizobium sp. MAE2-X.</title>
        <authorList>
            <person name="Lee Y."/>
            <person name="Jeon C.O."/>
        </authorList>
    </citation>
    <scope>NUCLEOTIDE SEQUENCE [LARGE SCALE GENOMIC DNA]</scope>
    <source>
        <strain evidence="7 8">MAE2-X</strain>
    </source>
</reference>
<keyword evidence="4 5" id="KW-0378">Hydrolase</keyword>
<comment type="function">
    <text evidence="5">Toxic component of a toxin-antitoxin (TA) system. An RNase.</text>
</comment>
<comment type="similarity">
    <text evidence="5">Belongs to the PINc/VapC protein family.</text>
</comment>
<organism evidence="7 8">
    <name type="scientific">Rhizobium rosettiformans</name>
    <dbReference type="NCBI Taxonomy" id="1368430"/>
    <lineage>
        <taxon>Bacteria</taxon>
        <taxon>Pseudomonadati</taxon>
        <taxon>Pseudomonadota</taxon>
        <taxon>Alphaproteobacteria</taxon>
        <taxon>Hyphomicrobiales</taxon>
        <taxon>Rhizobiaceae</taxon>
        <taxon>Rhizobium/Agrobacterium group</taxon>
        <taxon>Rhizobium</taxon>
    </lineage>
</organism>
<keyword evidence="5" id="KW-0800">Toxin</keyword>
<keyword evidence="8" id="KW-1185">Reference proteome</keyword>
<dbReference type="EC" id="3.1.-.-" evidence="5"/>
<proteinExistence type="inferred from homology"/>
<dbReference type="HAMAP" id="MF_00265">
    <property type="entry name" value="VapC_Nob1"/>
    <property type="match status" value="1"/>
</dbReference>
<keyword evidence="5" id="KW-0460">Magnesium</keyword>
<gene>
    <name evidence="5" type="primary">vapC</name>
    <name evidence="7" type="ORF">D4A92_13280</name>
</gene>
<keyword evidence="3 5" id="KW-0479">Metal-binding</keyword>
<evidence type="ECO:0000259" key="6">
    <source>
        <dbReference type="Pfam" id="PF01850"/>
    </source>
</evidence>
<evidence type="ECO:0000313" key="7">
    <source>
        <dbReference type="EMBL" id="QRF52334.1"/>
    </source>
</evidence>
<evidence type="ECO:0000256" key="3">
    <source>
        <dbReference type="ARBA" id="ARBA00022723"/>
    </source>
</evidence>
<keyword evidence="1 5" id="KW-1277">Toxin-antitoxin system</keyword>
<comment type="cofactor">
    <cofactor evidence="5">
        <name>Mg(2+)</name>
        <dbReference type="ChEBI" id="CHEBI:18420"/>
    </cofactor>
</comment>
<keyword evidence="2 5" id="KW-0540">Nuclease</keyword>
<dbReference type="InterPro" id="IPR029060">
    <property type="entry name" value="PIN-like_dom_sf"/>
</dbReference>
<accession>A0ABX7EVH2</accession>
<dbReference type="SUPFAM" id="SSF88723">
    <property type="entry name" value="PIN domain-like"/>
    <property type="match status" value="1"/>
</dbReference>
<name>A0ABX7EVH2_9HYPH</name>
<evidence type="ECO:0000256" key="5">
    <source>
        <dbReference type="HAMAP-Rule" id="MF_00265"/>
    </source>
</evidence>